<evidence type="ECO:0000256" key="1">
    <source>
        <dbReference type="SAM" id="Phobius"/>
    </source>
</evidence>
<feature type="transmembrane region" description="Helical" evidence="1">
    <location>
        <begin position="74"/>
        <end position="91"/>
    </location>
</feature>
<dbReference type="EMBL" id="UZAD01000280">
    <property type="protein sequence ID" value="VDN83405.1"/>
    <property type="molecule type" value="Genomic_DNA"/>
</dbReference>
<evidence type="ECO:0000313" key="4">
    <source>
        <dbReference type="WBParaSite" id="BPAG_0000224901-mRNA-1"/>
    </source>
</evidence>
<reference evidence="4" key="1">
    <citation type="submission" date="2016-04" db="UniProtKB">
        <authorList>
            <consortium name="WormBaseParasite"/>
        </authorList>
    </citation>
    <scope>IDENTIFICATION</scope>
</reference>
<organism evidence="4">
    <name type="scientific">Brugia pahangi</name>
    <name type="common">Filarial nematode worm</name>
    <dbReference type="NCBI Taxonomy" id="6280"/>
    <lineage>
        <taxon>Eukaryota</taxon>
        <taxon>Metazoa</taxon>
        <taxon>Ecdysozoa</taxon>
        <taxon>Nematoda</taxon>
        <taxon>Chromadorea</taxon>
        <taxon>Rhabditida</taxon>
        <taxon>Spirurina</taxon>
        <taxon>Spiruromorpha</taxon>
        <taxon>Filarioidea</taxon>
        <taxon>Onchocercidae</taxon>
        <taxon>Brugia</taxon>
    </lineage>
</organism>
<evidence type="ECO:0000313" key="3">
    <source>
        <dbReference type="Proteomes" id="UP000278627"/>
    </source>
</evidence>
<dbReference type="AlphaFoldDB" id="A0A158PQJ9"/>
<sequence length="152" mass="17158">MAEGRAHCRGRGHIFPSAAVTFSYFKNDEETDLLFSRTVTATYTTVVIAAVTYRFSSSSLDFVLKMPYTSEQHILATIYILTTNAFVLLANEIVGEPFIRLCTLAQLYSSSFGFLLICSAQIYDKISSPLFIPPFQYLTSQRYIHQLRISSL</sequence>
<protein>
    <submittedName>
        <fullName evidence="4">Proton_antipo_M domain-containing protein</fullName>
    </submittedName>
</protein>
<evidence type="ECO:0000313" key="2">
    <source>
        <dbReference type="EMBL" id="VDN83405.1"/>
    </source>
</evidence>
<dbReference type="Proteomes" id="UP000278627">
    <property type="component" value="Unassembled WGS sequence"/>
</dbReference>
<reference evidence="2 3" key="2">
    <citation type="submission" date="2018-11" db="EMBL/GenBank/DDBJ databases">
        <authorList>
            <consortium name="Pathogen Informatics"/>
        </authorList>
    </citation>
    <scope>NUCLEOTIDE SEQUENCE [LARGE SCALE GENOMIC DNA]</scope>
</reference>
<keyword evidence="3" id="KW-1185">Reference proteome</keyword>
<dbReference type="WBParaSite" id="BPAG_0000224901-mRNA-1">
    <property type="protein sequence ID" value="BPAG_0000224901-mRNA-1"/>
    <property type="gene ID" value="BPAG_0000224901"/>
</dbReference>
<keyword evidence="1" id="KW-1133">Transmembrane helix</keyword>
<proteinExistence type="predicted"/>
<accession>A0A158PQJ9</accession>
<feature type="transmembrane region" description="Helical" evidence="1">
    <location>
        <begin position="97"/>
        <end position="118"/>
    </location>
</feature>
<keyword evidence="1" id="KW-0812">Transmembrane</keyword>
<gene>
    <name evidence="2" type="ORF">BPAG_LOCUS2219</name>
</gene>
<name>A0A158PQJ9_BRUPA</name>
<keyword evidence="1" id="KW-0472">Membrane</keyword>
<feature type="transmembrane region" description="Helical" evidence="1">
    <location>
        <begin position="34"/>
        <end position="53"/>
    </location>
</feature>